<protein>
    <submittedName>
        <fullName evidence="2">Uncharacterized protein</fullName>
    </submittedName>
</protein>
<accession>A0AC58LCW5</accession>
<gene>
    <name evidence="2" type="primary">LOC141418350</name>
</gene>
<evidence type="ECO:0000313" key="2">
    <source>
        <dbReference type="RefSeq" id="XP_073914983.1"/>
    </source>
</evidence>
<reference evidence="2" key="1">
    <citation type="submission" date="2025-08" db="UniProtKB">
        <authorList>
            <consortium name="RefSeq"/>
        </authorList>
    </citation>
    <scope>IDENTIFICATION</scope>
</reference>
<dbReference type="RefSeq" id="XP_073914983.1">
    <property type="nucleotide sequence ID" value="XM_074058882.1"/>
</dbReference>
<proteinExistence type="predicted"/>
<evidence type="ECO:0000313" key="1">
    <source>
        <dbReference type="Proteomes" id="UP001732720"/>
    </source>
</evidence>
<dbReference type="Proteomes" id="UP001732720">
    <property type="component" value="Chromosome 2"/>
</dbReference>
<sequence>MLRAALQPQAGWPSVRPSARSPGPGGRSRSHATLRAPRLGWAPAAACVRAWRGTALGGGGGEAVAHGHPLAPGWGLESPAWGRSEAAEWTAPRLPAGGLLSTSGPWSGEPEEKITKERRRGNDCSLIMALQKSSVYSGATECGKGRPSTRPGNLVQDQLTAEPYSVQCELNNLSHNSTQNTDDCCLKEDTFGASKRLESPLTPRKHQYLVFKVSLAAVAKQAVFWLLFKPDRRITNGQYSALLGNVDQWCHLLAELTLNQLGKI</sequence>
<name>A0AC58LCW5_CASCN</name>
<organism evidence="1 2">
    <name type="scientific">Castor canadensis</name>
    <name type="common">American beaver</name>
    <dbReference type="NCBI Taxonomy" id="51338"/>
    <lineage>
        <taxon>Eukaryota</taxon>
        <taxon>Metazoa</taxon>
        <taxon>Chordata</taxon>
        <taxon>Craniata</taxon>
        <taxon>Vertebrata</taxon>
        <taxon>Euteleostomi</taxon>
        <taxon>Mammalia</taxon>
        <taxon>Eutheria</taxon>
        <taxon>Euarchontoglires</taxon>
        <taxon>Glires</taxon>
        <taxon>Rodentia</taxon>
        <taxon>Castorimorpha</taxon>
        <taxon>Castoridae</taxon>
        <taxon>Castor</taxon>
    </lineage>
</organism>
<keyword evidence="1" id="KW-1185">Reference proteome</keyword>